<feature type="region of interest" description="Disordered" evidence="2">
    <location>
        <begin position="372"/>
        <end position="411"/>
    </location>
</feature>
<keyword evidence="5" id="KW-1185">Reference proteome</keyword>
<protein>
    <recommendedName>
        <fullName evidence="3">YhaN AAA domain-containing protein</fullName>
    </recommendedName>
</protein>
<feature type="domain" description="YhaN AAA" evidence="3">
    <location>
        <begin position="3"/>
        <end position="192"/>
    </location>
</feature>
<dbReference type="PANTHER" id="PTHR41259">
    <property type="entry name" value="DOUBLE-STRAND BREAK REPAIR RAD50 ATPASE, PUTATIVE-RELATED"/>
    <property type="match status" value="1"/>
</dbReference>
<gene>
    <name evidence="4" type="ORF">GCM10008956_32720</name>
</gene>
<feature type="coiled-coil region" evidence="1">
    <location>
        <begin position="688"/>
        <end position="715"/>
    </location>
</feature>
<dbReference type="Pfam" id="PF13514">
    <property type="entry name" value="AAA_27"/>
    <property type="match status" value="1"/>
</dbReference>
<dbReference type="RefSeq" id="WP_189062718.1">
    <property type="nucleotide sequence ID" value="NZ_BMQG01000015.1"/>
</dbReference>
<accession>A0A8H9GUT3</accession>
<evidence type="ECO:0000259" key="3">
    <source>
        <dbReference type="Pfam" id="PF13514"/>
    </source>
</evidence>
<name>A0A8H9GUT3_9DEIO</name>
<dbReference type="InterPro" id="IPR027417">
    <property type="entry name" value="P-loop_NTPase"/>
</dbReference>
<comment type="caution">
    <text evidence="4">The sequence shown here is derived from an EMBL/GenBank/DDBJ whole genome shotgun (WGS) entry which is preliminary data.</text>
</comment>
<dbReference type="PANTHER" id="PTHR41259:SF1">
    <property type="entry name" value="DOUBLE-STRAND BREAK REPAIR RAD50 ATPASE, PUTATIVE-RELATED"/>
    <property type="match status" value="1"/>
</dbReference>
<feature type="compositionally biased region" description="Basic and acidic residues" evidence="2">
    <location>
        <begin position="372"/>
        <end position="390"/>
    </location>
</feature>
<evidence type="ECO:0000256" key="2">
    <source>
        <dbReference type="SAM" id="MobiDB-lite"/>
    </source>
</evidence>
<evidence type="ECO:0000313" key="4">
    <source>
        <dbReference type="EMBL" id="GGM54277.1"/>
    </source>
</evidence>
<organism evidence="4 5">
    <name type="scientific">Deinococcus arenae</name>
    <dbReference type="NCBI Taxonomy" id="1452751"/>
    <lineage>
        <taxon>Bacteria</taxon>
        <taxon>Thermotogati</taxon>
        <taxon>Deinococcota</taxon>
        <taxon>Deinococci</taxon>
        <taxon>Deinococcales</taxon>
        <taxon>Deinococcaceae</taxon>
        <taxon>Deinococcus</taxon>
    </lineage>
</organism>
<dbReference type="Proteomes" id="UP000600547">
    <property type="component" value="Unassembled WGS sequence"/>
</dbReference>
<feature type="coiled-coil region" evidence="1">
    <location>
        <begin position="747"/>
        <end position="812"/>
    </location>
</feature>
<evidence type="ECO:0000313" key="5">
    <source>
        <dbReference type="Proteomes" id="UP000600547"/>
    </source>
</evidence>
<proteinExistence type="predicted"/>
<keyword evidence="1" id="KW-0175">Coiled coil</keyword>
<dbReference type="EMBL" id="BMQG01000015">
    <property type="protein sequence ID" value="GGM54277.1"/>
    <property type="molecule type" value="Genomic_DNA"/>
</dbReference>
<dbReference type="Gene3D" id="3.40.50.300">
    <property type="entry name" value="P-loop containing nucleotide triphosphate hydrolases"/>
    <property type="match status" value="2"/>
</dbReference>
<sequence>MIRITRVQVDQYRGLRDMDLQLNPEATGITVLLGPNEAGKSTLLDFVREVLFGSGAVRGSVTLTASGRRYRVSAEGQRARQVTDLDTGAACPPATARELLGAVDEQVFRNVFAFGLTELQSLSSLTAQGVQERIFSAGVAGAGPSARTALAQLDRDTQQYLRPKALSRLTGGARAYGEIRRLVKSHQAQAAEYVPKQAQVTALQHVIQREGAALADLQTRHSDLAHLQRLWPQWAQRLDAEVRLQQLPDVPSGVETALTDAQEHASALKRLTAQIGTHEGELSALPTPRPDLISVAPRLEALASELAAHRERERQAGDIQARRDTLSRLLQEQRDALPYPGLPLTVTEEDVAALQRHLDVLEPVQAQGAADLNERRHAAEAAQRELERALTDVAARPAPGTLDETPRSPDEAALREALQAAQLRLDEAQREHGEHQPNLRLIAELPALQQAVDQAPIAALAALPSAQQALAQRRDDLQDKVAELGTWTEASLAAATSDREYRWREEGQRHARAWADAHRAEAGAVEALASRRAAEQDADLHATSFPAGRSVQELDTQVQLLRDQLTLAHVLQTKLRSVDAPEGNERPAAWKVWAGLALTALLTLAAVPVHLGLAGLALVAGLTFTALLRTSGRPGRRQVTPDLSEDLSTLKLPPRSGPAEVAALESRLTLQLGDLDRERTAATSRDDAQRAARTAQLLTARAEEAREDAAAHTRTVEADFARWAAEQQLPLTRPGDLDSFLLRVTAARDLAAQVQALTRDVHDLQQRRAAFEQAAQLLLTRAGLEDTAGEPLTALRSALDRALSAKRALQRQEDAAQLVLTRTEDLRREHDRLQDLRQSQTLRHAETAQVVQDRQSAQELLIKQLEQSEQAWTEQQRTWEAFLTDAGLPQLPPAAARGLLAQWARAVTTARALEAETADLARVEGQVTAYLADVTAATATLEQRVDPTHLPALLAQARDAGTHAAQRANLLVTLAGLQAAHTQTHAAFSGALDAVGAPDLPTLESWCAVHRERAQLRDVILQADRDLHLLAGQDEGRLRAALNAAQPTAWLEEQNRLTEAAGAHRQVIDEAHTQVAALNFELSQLADAEASALAQLHLEAQREQLRLDARRWMVRRLATHLLESTLKEYERTKGPEVLRHASEVFGQITGDRYVAVRQVEDSASFRTISDRDQVVNVQDLSRGTQEQLYLAVRLGLARALGQRTARLPLMMDDILVNADPARAAAVAAALADVAENHQILYLTCHPANAELLVQASAGAQILTLPRLGTALQSYTAETHEDTWPTNAYRDVREVLSTVAASVNIGDLRLALPHFADEQIRTQLRELEQSQVLVRTGHGKGTRYALAPSTAFDSPSVSLPTLSP</sequence>
<dbReference type="SUPFAM" id="SSF52540">
    <property type="entry name" value="P-loop containing nucleoside triphosphate hydrolases"/>
    <property type="match status" value="1"/>
</dbReference>
<dbReference type="InterPro" id="IPR038734">
    <property type="entry name" value="YhaN_AAA"/>
</dbReference>
<evidence type="ECO:0000256" key="1">
    <source>
        <dbReference type="SAM" id="Coils"/>
    </source>
</evidence>
<reference evidence="5" key="1">
    <citation type="journal article" date="2019" name="Int. J. Syst. Evol. Microbiol.">
        <title>The Global Catalogue of Microorganisms (GCM) 10K type strain sequencing project: providing services to taxonomists for standard genome sequencing and annotation.</title>
        <authorList>
            <consortium name="The Broad Institute Genomics Platform"/>
            <consortium name="The Broad Institute Genome Sequencing Center for Infectious Disease"/>
            <person name="Wu L."/>
            <person name="Ma J."/>
        </authorList>
    </citation>
    <scope>NUCLEOTIDE SEQUENCE [LARGE SCALE GENOMIC DNA]</scope>
    <source>
        <strain evidence="5">JCM 31047</strain>
    </source>
</reference>